<evidence type="ECO:0000256" key="1">
    <source>
        <dbReference type="SAM" id="MobiDB-lite"/>
    </source>
</evidence>
<feature type="compositionally biased region" description="Polar residues" evidence="1">
    <location>
        <begin position="93"/>
        <end position="102"/>
    </location>
</feature>
<reference evidence="2 3" key="1">
    <citation type="submission" date="2022-06" db="EMBL/GenBank/DDBJ databases">
        <title>Draft genome sequence of type strain Streptomyces rubrisoli DSM 42083.</title>
        <authorList>
            <person name="Duangmal K."/>
            <person name="Klaysubun C."/>
        </authorList>
    </citation>
    <scope>NUCLEOTIDE SEQUENCE [LARGE SCALE GENOMIC DNA]</scope>
    <source>
        <strain evidence="2 3">DSM 42083</strain>
    </source>
</reference>
<organism evidence="2 3">
    <name type="scientific">Streptantibioticus rubrisoli</name>
    <dbReference type="NCBI Taxonomy" id="1387313"/>
    <lineage>
        <taxon>Bacteria</taxon>
        <taxon>Bacillati</taxon>
        <taxon>Actinomycetota</taxon>
        <taxon>Actinomycetes</taxon>
        <taxon>Kitasatosporales</taxon>
        <taxon>Streptomycetaceae</taxon>
        <taxon>Streptantibioticus</taxon>
    </lineage>
</organism>
<keyword evidence="3" id="KW-1185">Reference proteome</keyword>
<gene>
    <name evidence="2" type="ORF">NON19_22155</name>
</gene>
<accession>A0ABT1PH11</accession>
<sequence length="113" mass="11537">MAHGDMAGAAAYEAARIEAAQHAIASERAVAHERLLADYVEDAAGAAAAFGDLLTHQERLLGRTPLHPRQPEPPGPLAEKAGRRGASGAVAVQQRSTATSPTAAGLSHPAATE</sequence>
<protein>
    <submittedName>
        <fullName evidence="2">Uncharacterized protein</fullName>
    </submittedName>
</protein>
<dbReference type="RefSeq" id="WP_255930628.1">
    <property type="nucleotide sequence ID" value="NZ_JANFNH010000030.1"/>
</dbReference>
<name>A0ABT1PH11_9ACTN</name>
<comment type="caution">
    <text evidence="2">The sequence shown here is derived from an EMBL/GenBank/DDBJ whole genome shotgun (WGS) entry which is preliminary data.</text>
</comment>
<dbReference type="Proteomes" id="UP001206206">
    <property type="component" value="Unassembled WGS sequence"/>
</dbReference>
<evidence type="ECO:0000313" key="2">
    <source>
        <dbReference type="EMBL" id="MCQ4044661.1"/>
    </source>
</evidence>
<dbReference type="EMBL" id="JANFNH010000030">
    <property type="protein sequence ID" value="MCQ4044661.1"/>
    <property type="molecule type" value="Genomic_DNA"/>
</dbReference>
<evidence type="ECO:0000313" key="3">
    <source>
        <dbReference type="Proteomes" id="UP001206206"/>
    </source>
</evidence>
<feature type="region of interest" description="Disordered" evidence="1">
    <location>
        <begin position="62"/>
        <end position="113"/>
    </location>
</feature>
<proteinExistence type="predicted"/>